<feature type="domain" description="Plant heme peroxidase family profile" evidence="15">
    <location>
        <begin position="630"/>
        <end position="813"/>
    </location>
</feature>
<dbReference type="CDD" id="cd00314">
    <property type="entry name" value="plant_peroxidase_like"/>
    <property type="match status" value="1"/>
</dbReference>
<evidence type="ECO:0000256" key="8">
    <source>
        <dbReference type="ARBA" id="ARBA00022989"/>
    </source>
</evidence>
<dbReference type="GO" id="GO:0016020">
    <property type="term" value="C:membrane"/>
    <property type="evidence" value="ECO:0007669"/>
    <property type="project" value="UniProtKB-SubCell"/>
</dbReference>
<evidence type="ECO:0000256" key="4">
    <source>
        <dbReference type="ARBA" id="ARBA00022676"/>
    </source>
</evidence>
<dbReference type="Pfam" id="PF10250">
    <property type="entry name" value="O-FucT"/>
    <property type="match status" value="1"/>
</dbReference>
<keyword evidence="9" id="KW-0472">Membrane</keyword>
<evidence type="ECO:0000313" key="16">
    <source>
        <dbReference type="EMBL" id="CAB4267190.1"/>
    </source>
</evidence>
<sequence>MQKKSWRTLAAVRKVLTCAICSIALLALFSFSKVPNFSDPVKLPTLDDSSGILETKKLWKPPPSLNFVPCVEPSPNYTSPTESRGYLLVHTNGGLNQMRAGICDMVAVARLLNATLVIPELDQRCYVIVARIWFICLCSNFSNVFDEDHFINALANDIKIIKKLPKELATGPRAVKLFRSWSGMNYYQDEIARLWEEYEVIRASKSDSRLANNNLPLDIQRLRCRACYEALRFAPQIEAMGKLLVNRMRSFGSYIALHLRFEKDMLAFSGCTQDLTSDEADELRIIRENTRYWRDKEINPIEQRSRGFCPLTPKEVGIFLSALGYPSSTPIYIAAGKIYGGDSHMADLRSRYPILKSKETLASVEELEPFTTHASQMAALDYIVSVESGVFIPSYTGNMARAVEGHRRFLGHKKTISPDRKALVGLFDKLEQGTLEEGKNLSDRVIEIHRKRQGSPRKRKGPVAGLKGKEKLRSEEPFYENPLPDCHMMRKIKDVYTSDKISKANYKPIIFHIVVSRLGLDSFSSFLKDNKAMAVSFLSTVPSLTPLVPVPLNIAATSGSRYPTVSVTIRCNKIEVDTANEDRFHRRDILKCVGATIGMELIRSSGTFVEVAEAADLIQRRQRSEFLSSIKDTLFQAIKANRDIIPSLLTLALNDAITYDKASKSGGPNGSIRFSSEISRPENKGLTAALNFIEEAKKEIDSYSKGGPISYADLIQLAAQSATKQTFLAAAIRKCGGNEEKGNLLYTAYGSNGQWGLFERNFGRSDTQEPDPEGRVPQWDKASVQELKDKFSALGLGPRQLAVLSAFLGPDQIATETLLAADPEVFPWVQKYQRSRETVSETDYEVDLITTFTKLSSLGQQINYEAYTYPVKKVDFSKLKL</sequence>
<evidence type="ECO:0000256" key="5">
    <source>
        <dbReference type="ARBA" id="ARBA00022679"/>
    </source>
</evidence>
<evidence type="ECO:0000256" key="3">
    <source>
        <dbReference type="ARBA" id="ARBA00007737"/>
    </source>
</evidence>
<evidence type="ECO:0000256" key="7">
    <source>
        <dbReference type="ARBA" id="ARBA00022968"/>
    </source>
</evidence>
<evidence type="ECO:0000259" key="15">
    <source>
        <dbReference type="PROSITE" id="PS50873"/>
    </source>
</evidence>
<dbReference type="FunFam" id="1.10.520.10:FF:000013">
    <property type="entry name" value="thylakoid lumenal 29 kDa protein, chloroplastic"/>
    <property type="match status" value="1"/>
</dbReference>
<dbReference type="InterPro" id="IPR024709">
    <property type="entry name" value="FucosylTrfase_pln"/>
</dbReference>
<dbReference type="GO" id="GO:0005737">
    <property type="term" value="C:cytoplasm"/>
    <property type="evidence" value="ECO:0007669"/>
    <property type="project" value="TreeGrafter"/>
</dbReference>
<keyword evidence="6" id="KW-0812">Transmembrane</keyword>
<evidence type="ECO:0000256" key="9">
    <source>
        <dbReference type="ARBA" id="ARBA00023136"/>
    </source>
</evidence>
<accession>A0A6J5TT68</accession>
<name>A0A6J5TT68_PRUAR</name>
<evidence type="ECO:0000256" key="10">
    <source>
        <dbReference type="ARBA" id="ARBA00023180"/>
    </source>
</evidence>
<comment type="subcellular location">
    <subcellularLocation>
        <location evidence="1">Membrane</location>
        <topology evidence="1">Single-pass type II membrane protein</topology>
    </subcellularLocation>
</comment>
<evidence type="ECO:0000256" key="12">
    <source>
        <dbReference type="ARBA" id="ARBA00023277"/>
    </source>
</evidence>
<evidence type="ECO:0000256" key="2">
    <source>
        <dbReference type="ARBA" id="ARBA00004881"/>
    </source>
</evidence>
<organism evidence="16 17">
    <name type="scientific">Prunus armeniaca</name>
    <name type="common">Apricot</name>
    <name type="synonym">Armeniaca vulgaris</name>
    <dbReference type="NCBI Taxonomy" id="36596"/>
    <lineage>
        <taxon>Eukaryota</taxon>
        <taxon>Viridiplantae</taxon>
        <taxon>Streptophyta</taxon>
        <taxon>Embryophyta</taxon>
        <taxon>Tracheophyta</taxon>
        <taxon>Spermatophyta</taxon>
        <taxon>Magnoliopsida</taxon>
        <taxon>eudicotyledons</taxon>
        <taxon>Gunneridae</taxon>
        <taxon>Pentapetalae</taxon>
        <taxon>rosids</taxon>
        <taxon>fabids</taxon>
        <taxon>Rosales</taxon>
        <taxon>Rosaceae</taxon>
        <taxon>Amygdaloideae</taxon>
        <taxon>Amygdaleae</taxon>
        <taxon>Prunus</taxon>
    </lineage>
</organism>
<protein>
    <recommendedName>
        <fullName evidence="13">O-fucosyltransferase family protein</fullName>
    </recommendedName>
</protein>
<evidence type="ECO:0000256" key="14">
    <source>
        <dbReference type="RuleBase" id="RU004241"/>
    </source>
</evidence>
<dbReference type="GO" id="GO:0006004">
    <property type="term" value="P:fucose metabolic process"/>
    <property type="evidence" value="ECO:0007669"/>
    <property type="project" value="UniProtKB-KW"/>
</dbReference>
<comment type="similarity">
    <text evidence="3">Belongs to the glycosyltransferase GT106 family.</text>
</comment>
<dbReference type="EMBL" id="CAEKDK010000001">
    <property type="protein sequence ID" value="CAB4267190.1"/>
    <property type="molecule type" value="Genomic_DNA"/>
</dbReference>
<keyword evidence="4" id="KW-0328">Glycosyltransferase</keyword>
<gene>
    <name evidence="16" type="ORF">CURHAP_LOCUS9794</name>
</gene>
<dbReference type="SUPFAM" id="SSF48113">
    <property type="entry name" value="Heme-dependent peroxidases"/>
    <property type="match status" value="1"/>
</dbReference>
<evidence type="ECO:0000256" key="11">
    <source>
        <dbReference type="ARBA" id="ARBA00023253"/>
    </source>
</evidence>
<dbReference type="PANTHER" id="PTHR31741:SF1">
    <property type="entry name" value="O-FUCOSYLTRANSFERASE 7"/>
    <property type="match status" value="1"/>
</dbReference>
<evidence type="ECO:0000256" key="13">
    <source>
        <dbReference type="ARBA" id="ARBA00030350"/>
    </source>
</evidence>
<evidence type="ECO:0000256" key="1">
    <source>
        <dbReference type="ARBA" id="ARBA00004606"/>
    </source>
</evidence>
<dbReference type="Gene3D" id="1.10.520.10">
    <property type="match status" value="2"/>
</dbReference>
<comment type="similarity">
    <text evidence="14">Belongs to the peroxidase family.</text>
</comment>
<evidence type="ECO:0000313" key="17">
    <source>
        <dbReference type="Proteomes" id="UP000507222"/>
    </source>
</evidence>
<proteinExistence type="inferred from homology"/>
<dbReference type="PRINTS" id="PR00459">
    <property type="entry name" value="ASPEROXIDASE"/>
</dbReference>
<keyword evidence="5" id="KW-0808">Transferase</keyword>
<dbReference type="GO" id="GO:0016757">
    <property type="term" value="F:glycosyltransferase activity"/>
    <property type="evidence" value="ECO:0007669"/>
    <property type="project" value="UniProtKB-KW"/>
</dbReference>
<dbReference type="InterPro" id="IPR002016">
    <property type="entry name" value="Haem_peroxidase"/>
</dbReference>
<keyword evidence="10" id="KW-0325">Glycoprotein</keyword>
<dbReference type="AlphaFoldDB" id="A0A6J5TT68"/>
<dbReference type="InterPro" id="IPR002207">
    <property type="entry name" value="Peroxidase_I"/>
</dbReference>
<dbReference type="GO" id="GO:0006979">
    <property type="term" value="P:response to oxidative stress"/>
    <property type="evidence" value="ECO:0007669"/>
    <property type="project" value="InterPro"/>
</dbReference>
<dbReference type="InterPro" id="IPR010255">
    <property type="entry name" value="Haem_peroxidase_sf"/>
</dbReference>
<dbReference type="CDD" id="cd11299">
    <property type="entry name" value="O-FucT_plant"/>
    <property type="match status" value="1"/>
</dbReference>
<dbReference type="GO" id="GO:0020037">
    <property type="term" value="F:heme binding"/>
    <property type="evidence" value="ECO:0007669"/>
    <property type="project" value="InterPro"/>
</dbReference>
<dbReference type="GO" id="GO:0004601">
    <property type="term" value="F:peroxidase activity"/>
    <property type="evidence" value="ECO:0007669"/>
    <property type="project" value="InterPro"/>
</dbReference>
<keyword evidence="11" id="KW-0294">Fucose metabolism</keyword>
<evidence type="ECO:0000256" key="6">
    <source>
        <dbReference type="ARBA" id="ARBA00022692"/>
    </source>
</evidence>
<dbReference type="Proteomes" id="UP000507222">
    <property type="component" value="Unassembled WGS sequence"/>
</dbReference>
<keyword evidence="7" id="KW-0735">Signal-anchor</keyword>
<dbReference type="InterPro" id="IPR019378">
    <property type="entry name" value="GDP-Fuc_O-FucTrfase"/>
</dbReference>
<dbReference type="PROSITE" id="PS50873">
    <property type="entry name" value="PEROXIDASE_4"/>
    <property type="match status" value="1"/>
</dbReference>
<dbReference type="Pfam" id="PF00141">
    <property type="entry name" value="peroxidase"/>
    <property type="match status" value="1"/>
</dbReference>
<reference evidence="16 17" key="1">
    <citation type="submission" date="2020-05" db="EMBL/GenBank/DDBJ databases">
        <authorList>
            <person name="Campoy J."/>
            <person name="Schneeberger K."/>
            <person name="Spophaly S."/>
        </authorList>
    </citation>
    <scope>NUCLEOTIDE SEQUENCE [LARGE SCALE GENOMIC DNA]</scope>
    <source>
        <strain evidence="16">PruArmRojPasFocal</strain>
    </source>
</reference>
<comment type="pathway">
    <text evidence="2">Glycan metabolism.</text>
</comment>
<keyword evidence="8" id="KW-1133">Transmembrane helix</keyword>
<dbReference type="FunFam" id="3.40.50.11350:FF:000011">
    <property type="entry name" value="O-fucosyltransferase 28"/>
    <property type="match status" value="1"/>
</dbReference>
<keyword evidence="12" id="KW-0119">Carbohydrate metabolism</keyword>
<dbReference type="PANTHER" id="PTHR31741">
    <property type="entry name" value="OS02G0726500 PROTEIN-RELATED"/>
    <property type="match status" value="1"/>
</dbReference>